<proteinExistence type="predicted"/>
<dbReference type="Proteomes" id="UP000319103">
    <property type="component" value="Unassembled WGS sequence"/>
</dbReference>
<keyword evidence="3" id="KW-1185">Reference proteome</keyword>
<evidence type="ECO:0000313" key="2">
    <source>
        <dbReference type="EMBL" id="TQF02019.1"/>
    </source>
</evidence>
<reference evidence="2 3" key="1">
    <citation type="submission" date="2019-06" db="EMBL/GenBank/DDBJ databases">
        <title>Description of Kitasatospora acidophila sp. nov. isolated from pine grove soil, and reclassification of Streptomyces novaecaesareae to Kitasatospora novaeceasareae comb. nov.</title>
        <authorList>
            <person name="Kim M.J."/>
        </authorList>
    </citation>
    <scope>NUCLEOTIDE SEQUENCE [LARGE SCALE GENOMIC DNA]</scope>
    <source>
        <strain evidence="2 3">MMS16-CNU292</strain>
    </source>
</reference>
<dbReference type="OrthoDB" id="4305287at2"/>
<dbReference type="AlphaFoldDB" id="A0A540VZ21"/>
<feature type="compositionally biased region" description="Polar residues" evidence="1">
    <location>
        <begin position="143"/>
        <end position="160"/>
    </location>
</feature>
<organism evidence="2 3">
    <name type="scientific">Kitasatospora acidiphila</name>
    <dbReference type="NCBI Taxonomy" id="2567942"/>
    <lineage>
        <taxon>Bacteria</taxon>
        <taxon>Bacillati</taxon>
        <taxon>Actinomycetota</taxon>
        <taxon>Actinomycetes</taxon>
        <taxon>Kitasatosporales</taxon>
        <taxon>Streptomycetaceae</taxon>
        <taxon>Kitasatospora</taxon>
    </lineage>
</organism>
<comment type="caution">
    <text evidence="2">The sequence shown here is derived from an EMBL/GenBank/DDBJ whole genome shotgun (WGS) entry which is preliminary data.</text>
</comment>
<feature type="region of interest" description="Disordered" evidence="1">
    <location>
        <begin position="136"/>
        <end position="171"/>
    </location>
</feature>
<sequence length="171" mass="18853">MSRAKFAFAAHPDAIADLRQLPEPIRDQALLHLQDLVHGERVASRLDGRLEGFHKIVLGAGTDLASHRLVVQFRDAPPTSTHPREVYLVAAGPRLDYAVYRSAQNRLGRTGLTLTDDMDPEQEARIRATQEARVRAARARSASYPQNRSPAGTTYTTTSPGFALTTARKAR</sequence>
<evidence type="ECO:0000313" key="3">
    <source>
        <dbReference type="Proteomes" id="UP000319103"/>
    </source>
</evidence>
<dbReference type="RefSeq" id="WP_141632735.1">
    <property type="nucleotide sequence ID" value="NZ_VIGB01000003.1"/>
</dbReference>
<evidence type="ECO:0000256" key="1">
    <source>
        <dbReference type="SAM" id="MobiDB-lite"/>
    </source>
</evidence>
<accession>A0A540VZ21</accession>
<gene>
    <name evidence="2" type="ORF">E6W39_06680</name>
</gene>
<dbReference type="EMBL" id="VIGB01000003">
    <property type="protein sequence ID" value="TQF02019.1"/>
    <property type="molecule type" value="Genomic_DNA"/>
</dbReference>
<protein>
    <submittedName>
        <fullName evidence="2">Uncharacterized protein</fullName>
    </submittedName>
</protein>
<name>A0A540VZ21_9ACTN</name>